<dbReference type="RefSeq" id="WP_247378702.1">
    <property type="nucleotide sequence ID" value="NZ_JALLGV010000005.1"/>
</dbReference>
<sequence length="212" mass="23038">MRNQYLPVLVVLVGLVTIVGPPVLFDTDAPEKYPVDVERVSEPTDYETVSYANLSAPTQRVFRRALENNGSATVEGAENVPPEFERVVNITDAVGKTPGRVVVYEESRYLMQMHGSSTPVSAYILPLVLFVYGISTTVAGLAFIGRTRKQWGDVVLALYLVVAVAILAVGMVDARRFLEDGWFDAVSGIALAGIAGAGGLVLWRMLGYWQAD</sequence>
<feature type="transmembrane region" description="Helical" evidence="1">
    <location>
        <begin position="151"/>
        <end position="170"/>
    </location>
</feature>
<evidence type="ECO:0000259" key="2">
    <source>
        <dbReference type="Pfam" id="PF25934"/>
    </source>
</evidence>
<keyword evidence="4" id="KW-1185">Reference proteome</keyword>
<evidence type="ECO:0000256" key="1">
    <source>
        <dbReference type="SAM" id="Phobius"/>
    </source>
</evidence>
<organism evidence="3 4">
    <name type="scientific">Halorientalis brevis</name>
    <dbReference type="NCBI Taxonomy" id="1126241"/>
    <lineage>
        <taxon>Archaea</taxon>
        <taxon>Methanobacteriati</taxon>
        <taxon>Methanobacteriota</taxon>
        <taxon>Stenosarchaea group</taxon>
        <taxon>Halobacteria</taxon>
        <taxon>Halobacteriales</taxon>
        <taxon>Haloarculaceae</taxon>
        <taxon>Halorientalis</taxon>
    </lineage>
</organism>
<dbReference type="AlphaFoldDB" id="A0ABD6CGU2"/>
<comment type="caution">
    <text evidence="3">The sequence shown here is derived from an EMBL/GenBank/DDBJ whole genome shotgun (WGS) entry which is preliminary data.</text>
</comment>
<feature type="transmembrane region" description="Helical" evidence="1">
    <location>
        <begin position="182"/>
        <end position="203"/>
    </location>
</feature>
<keyword evidence="1" id="KW-0472">Membrane</keyword>
<feature type="domain" description="DUF7979" evidence="2">
    <location>
        <begin position="33"/>
        <end position="111"/>
    </location>
</feature>
<proteinExistence type="predicted"/>
<name>A0ABD6CGU2_9EURY</name>
<evidence type="ECO:0000313" key="4">
    <source>
        <dbReference type="Proteomes" id="UP001597119"/>
    </source>
</evidence>
<accession>A0ABD6CGU2</accession>
<gene>
    <name evidence="3" type="ORF">ACFR9U_18895</name>
</gene>
<feature type="transmembrane region" description="Helical" evidence="1">
    <location>
        <begin position="120"/>
        <end position="144"/>
    </location>
</feature>
<keyword evidence="1" id="KW-0812">Transmembrane</keyword>
<dbReference type="InterPro" id="IPR058285">
    <property type="entry name" value="DUF7979"/>
</dbReference>
<reference evidence="3 4" key="1">
    <citation type="journal article" date="2019" name="Int. J. Syst. Evol. Microbiol.">
        <title>The Global Catalogue of Microorganisms (GCM) 10K type strain sequencing project: providing services to taxonomists for standard genome sequencing and annotation.</title>
        <authorList>
            <consortium name="The Broad Institute Genomics Platform"/>
            <consortium name="The Broad Institute Genome Sequencing Center for Infectious Disease"/>
            <person name="Wu L."/>
            <person name="Ma J."/>
        </authorList>
    </citation>
    <scope>NUCLEOTIDE SEQUENCE [LARGE SCALE GENOMIC DNA]</scope>
    <source>
        <strain evidence="3 4">CGMCC 1.12125</strain>
    </source>
</reference>
<evidence type="ECO:0000313" key="3">
    <source>
        <dbReference type="EMBL" id="MFD1589053.1"/>
    </source>
</evidence>
<dbReference type="Proteomes" id="UP001597119">
    <property type="component" value="Unassembled WGS sequence"/>
</dbReference>
<protein>
    <recommendedName>
        <fullName evidence="2">DUF7979 domain-containing protein</fullName>
    </recommendedName>
</protein>
<dbReference type="Pfam" id="PF25934">
    <property type="entry name" value="DUF7979"/>
    <property type="match status" value="1"/>
</dbReference>
<dbReference type="EMBL" id="JBHUDJ010000014">
    <property type="protein sequence ID" value="MFD1589053.1"/>
    <property type="molecule type" value="Genomic_DNA"/>
</dbReference>
<keyword evidence="1" id="KW-1133">Transmembrane helix</keyword>
<feature type="transmembrane region" description="Helical" evidence="1">
    <location>
        <begin position="5"/>
        <end position="25"/>
    </location>
</feature>